<gene>
    <name evidence="2" type="ORF">CAUJ_LOCUS8223</name>
</gene>
<keyword evidence="1" id="KW-0812">Transmembrane</keyword>
<dbReference type="InterPro" id="IPR029033">
    <property type="entry name" value="His_PPase_superfam"/>
</dbReference>
<feature type="transmembrane region" description="Helical" evidence="1">
    <location>
        <begin position="89"/>
        <end position="108"/>
    </location>
</feature>
<dbReference type="Gene3D" id="3.40.50.1240">
    <property type="entry name" value="Phosphoglycerate mutase-like"/>
    <property type="match status" value="1"/>
</dbReference>
<proteinExistence type="predicted"/>
<dbReference type="Proteomes" id="UP000835052">
    <property type="component" value="Unassembled WGS sequence"/>
</dbReference>
<keyword evidence="3" id="KW-1185">Reference proteome</keyword>
<keyword evidence="1" id="KW-1133">Transmembrane helix</keyword>
<dbReference type="AlphaFoldDB" id="A0A8S1HA75"/>
<feature type="transmembrane region" description="Helical" evidence="1">
    <location>
        <begin position="178"/>
        <end position="203"/>
    </location>
</feature>
<accession>A0A8S1HA75</accession>
<protein>
    <submittedName>
        <fullName evidence="2">Uncharacterized protein</fullName>
    </submittedName>
</protein>
<dbReference type="InterPro" id="IPR019420">
    <property type="entry name" value="7TM_GPCR_serpentine_rcpt_Srbc"/>
</dbReference>
<feature type="transmembrane region" description="Helical" evidence="1">
    <location>
        <begin position="215"/>
        <end position="235"/>
    </location>
</feature>
<evidence type="ECO:0000313" key="2">
    <source>
        <dbReference type="EMBL" id="CAD6192304.1"/>
    </source>
</evidence>
<dbReference type="InterPro" id="IPR000560">
    <property type="entry name" value="His_Pase_clade-2"/>
</dbReference>
<feature type="transmembrane region" description="Helical" evidence="1">
    <location>
        <begin position="6"/>
        <end position="29"/>
    </location>
</feature>
<evidence type="ECO:0000313" key="3">
    <source>
        <dbReference type="Proteomes" id="UP000835052"/>
    </source>
</evidence>
<dbReference type="Pfam" id="PF10316">
    <property type="entry name" value="7TM_GPCR_Srbc"/>
    <property type="match status" value="1"/>
</dbReference>
<sequence length="607" mass="67921">MPSGFFMFMYIFILVLQATSAPLFIYMMIKWNPVHFDYNINIVLVSSIPMAIEFKVNLTLTVAIALDRCLAIFKPIWYRAHFTARYAHGSIMIGVFFGLFDCAMGQILSKEGRPPASDCGAPGCFTTPKYRYYTGVSNMCMGVTVTILTMAIIIKLNFNKEEHKRNREGRLFKQTNRVTSAILTSSIIFFTIPSILVGASGIIGEDGMLFRQLGPFYVIGLLASGICNGLIFLTINPEVRRLAKLILFNSATIRSESKASIWRHGDRAPGELPYPNDKNGLEAWPRGWNQMTNRGIKQAAQLGKWLKRRYGKGDGAILRVFNKSKIYFQSSDSERAIETSQAVAATLFKPRGNRIWTDSSDLENWQPTPIHTTAIGYDPLLRPSKFPCPLYDKIEDEEAAPKIAKINQDYAEMFRNLSAVTGIANVSFKNIGDLYDVTREIINNLKPDEWIKYEFNGSSYLTHVIELKRISDAMEFDTKEKAKLGAGYLVNNWLNHMEKAASGKSSLRAVLYSSHDGTVSAFLSALGVSNNLLVPYTGTVLAELHDDQTVQFFYRNNTNLNPFPLQIPGCSQACPLPQLLDLLEDVRIGTSDEYTQLCKIKGAADAA</sequence>
<reference evidence="2" key="1">
    <citation type="submission" date="2020-10" db="EMBL/GenBank/DDBJ databases">
        <authorList>
            <person name="Kikuchi T."/>
        </authorList>
    </citation>
    <scope>NUCLEOTIDE SEQUENCE</scope>
    <source>
        <strain evidence="2">NKZ352</strain>
    </source>
</reference>
<dbReference type="CDD" id="cd00637">
    <property type="entry name" value="7tm_classA_rhodopsin-like"/>
    <property type="match status" value="1"/>
</dbReference>
<dbReference type="EMBL" id="CAJGYM010000027">
    <property type="protein sequence ID" value="CAD6192304.1"/>
    <property type="molecule type" value="Genomic_DNA"/>
</dbReference>
<dbReference type="PANTHER" id="PTHR46955">
    <property type="entry name" value="PROTEIN CBG01349-RELATED"/>
    <property type="match status" value="1"/>
</dbReference>
<dbReference type="Pfam" id="PF00328">
    <property type="entry name" value="His_Phos_2"/>
    <property type="match status" value="1"/>
</dbReference>
<dbReference type="GO" id="GO:0016791">
    <property type="term" value="F:phosphatase activity"/>
    <property type="evidence" value="ECO:0007669"/>
    <property type="project" value="UniProtKB-ARBA"/>
</dbReference>
<organism evidence="2 3">
    <name type="scientific">Caenorhabditis auriculariae</name>
    <dbReference type="NCBI Taxonomy" id="2777116"/>
    <lineage>
        <taxon>Eukaryota</taxon>
        <taxon>Metazoa</taxon>
        <taxon>Ecdysozoa</taxon>
        <taxon>Nematoda</taxon>
        <taxon>Chromadorea</taxon>
        <taxon>Rhabditida</taxon>
        <taxon>Rhabditina</taxon>
        <taxon>Rhabditomorpha</taxon>
        <taxon>Rhabditoidea</taxon>
        <taxon>Rhabditidae</taxon>
        <taxon>Peloderinae</taxon>
        <taxon>Caenorhabditis</taxon>
    </lineage>
</organism>
<dbReference type="Gene3D" id="1.20.1070.10">
    <property type="entry name" value="Rhodopsin 7-helix transmembrane proteins"/>
    <property type="match status" value="1"/>
</dbReference>
<dbReference type="PANTHER" id="PTHR46955:SF3">
    <property type="entry name" value="G_PROTEIN_RECEP_F1_2 DOMAIN-CONTAINING PROTEIN"/>
    <property type="match status" value="1"/>
</dbReference>
<comment type="caution">
    <text evidence="2">The sequence shown here is derived from an EMBL/GenBank/DDBJ whole genome shotgun (WGS) entry which is preliminary data.</text>
</comment>
<dbReference type="CDD" id="cd07061">
    <property type="entry name" value="HP_HAP_like"/>
    <property type="match status" value="1"/>
</dbReference>
<evidence type="ECO:0000256" key="1">
    <source>
        <dbReference type="SAM" id="Phobius"/>
    </source>
</evidence>
<dbReference type="OrthoDB" id="258392at2759"/>
<dbReference type="SUPFAM" id="SSF81321">
    <property type="entry name" value="Family A G protein-coupled receptor-like"/>
    <property type="match status" value="1"/>
</dbReference>
<dbReference type="InterPro" id="IPR052322">
    <property type="entry name" value="Mito_rRNA_Mtase_NSUN4"/>
</dbReference>
<keyword evidence="1" id="KW-0472">Membrane</keyword>
<dbReference type="SUPFAM" id="SSF53254">
    <property type="entry name" value="Phosphoglycerate mutase-like"/>
    <property type="match status" value="1"/>
</dbReference>
<name>A0A8S1HA75_9PELO</name>
<feature type="transmembrane region" description="Helical" evidence="1">
    <location>
        <begin position="136"/>
        <end position="158"/>
    </location>
</feature>